<dbReference type="Proteomes" id="UP000650511">
    <property type="component" value="Unassembled WGS sequence"/>
</dbReference>
<keyword evidence="3" id="KW-0560">Oxidoreductase</keyword>
<dbReference type="EMBL" id="BMHA01000015">
    <property type="protein sequence ID" value="GGI09475.1"/>
    <property type="molecule type" value="Genomic_DNA"/>
</dbReference>
<dbReference type="NCBIfam" id="TIGR02278">
    <property type="entry name" value="PaaN-DH"/>
    <property type="match status" value="1"/>
</dbReference>
<reference evidence="7" key="2">
    <citation type="submission" date="2020-09" db="EMBL/GenBank/DDBJ databases">
        <authorList>
            <person name="Sun Q."/>
            <person name="Zhou Y."/>
        </authorList>
    </citation>
    <scope>NUCLEOTIDE SEQUENCE</scope>
    <source>
        <strain evidence="7">CGMCC 1.14988</strain>
    </source>
</reference>
<dbReference type="PANTHER" id="PTHR43111:SF1">
    <property type="entry name" value="ALDEHYDE DEHYDROGENASE B-RELATED"/>
    <property type="match status" value="1"/>
</dbReference>
<dbReference type="InterPro" id="IPR015590">
    <property type="entry name" value="Aldehyde_DH_dom"/>
</dbReference>
<evidence type="ECO:0000256" key="4">
    <source>
        <dbReference type="SAM" id="MobiDB-lite"/>
    </source>
</evidence>
<dbReference type="InterPro" id="IPR029069">
    <property type="entry name" value="HotDog_dom_sf"/>
</dbReference>
<evidence type="ECO:0000313" key="8">
    <source>
        <dbReference type="Proteomes" id="UP000650511"/>
    </source>
</evidence>
<protein>
    <submittedName>
        <fullName evidence="7">Bifunctional aldehyde dehydrogenase/enoyl-CoA hydratase</fullName>
    </submittedName>
</protein>
<dbReference type="InterPro" id="IPR016163">
    <property type="entry name" value="Ald_DH_C"/>
</dbReference>
<dbReference type="Gene3D" id="3.40.605.10">
    <property type="entry name" value="Aldehyde Dehydrogenase, Chain A, domain 1"/>
    <property type="match status" value="1"/>
</dbReference>
<name>A0A8J3ABA8_9ACTN</name>
<reference evidence="7" key="1">
    <citation type="journal article" date="2014" name="Int. J. Syst. Evol. Microbiol.">
        <title>Complete genome sequence of Corynebacterium casei LMG S-19264T (=DSM 44701T), isolated from a smear-ripened cheese.</title>
        <authorList>
            <consortium name="US DOE Joint Genome Institute (JGI-PGF)"/>
            <person name="Walter F."/>
            <person name="Albersmeier A."/>
            <person name="Kalinowski J."/>
            <person name="Ruckert C."/>
        </authorList>
    </citation>
    <scope>NUCLEOTIDE SEQUENCE</scope>
    <source>
        <strain evidence="7">CGMCC 1.14988</strain>
    </source>
</reference>
<feature type="compositionally biased region" description="Gly residues" evidence="4">
    <location>
        <begin position="481"/>
        <end position="495"/>
    </location>
</feature>
<dbReference type="InterPro" id="IPR016162">
    <property type="entry name" value="Ald_DH_N"/>
</dbReference>
<evidence type="ECO:0000256" key="1">
    <source>
        <dbReference type="ARBA" id="ARBA00005254"/>
    </source>
</evidence>
<dbReference type="NCBIfam" id="NF008868">
    <property type="entry name" value="PRK11903.1"/>
    <property type="match status" value="1"/>
</dbReference>
<sequence length="682" mass="72467">MATDAPPALQSYVVGEWVTPEGDGEPVPNALTGEVLAVSTAAGIDMGAVVRHAREVGGPALRALTFHERAAKLKELVGVIAAHKDELYALSAQTGATPKDAWVDVDGGIGVLATYASKVRRELPNAHVAVDGPPEHLSKDGSFLGQHVWTPRHGVAVQINAYNFPCWGSLEKLAPALAAGMPVIVKPAPQTAQVAEALYRHVIASGVFPEGAIQFVAGHPGDLFDHLDGRDVVGFTGSAATAEVLRGHRAFTARSATFVTETDSLNASVLLPSAATDDAHVQRFVKEIARELTTKAGQRCTAIRRALVPEAAVDAVVEGLRERLAKVTIGDPTDERVRMGALVSASQKQDVERTIEKLLAGCRKVVGDDEPELIGDVAPDAFLAPTVLLLEDRGFDAVHELEPFGPVATLIPYTDADEAVALVQRGGGSLVTSVFGDASDPDAATLFTGIASHHGRLLFVDDVSADTQTGHGTPLPHLVHGGPGRAGGGEEMGGVRGMHHFLQRTALTGSPELITRLTGRYAPGAPRHLDVDHPFTLTYDELRIGDALETDEREITLDDIEAFAALSGDTFYAHMDEEAAKASPIFEGRVAHGYFLVSAAAGLFVKPEPGPVLANFGLENLRFLTPVYPGDRIKLFLTCKDKVTRREPDQGTVTWDVEVLNQDGDVVAAYDVLTIVRREVSS</sequence>
<dbReference type="InterPro" id="IPR002539">
    <property type="entry name" value="MaoC-like_dom"/>
</dbReference>
<dbReference type="GO" id="GO:0016620">
    <property type="term" value="F:oxidoreductase activity, acting on the aldehyde or oxo group of donors, NAD or NADP as acceptor"/>
    <property type="evidence" value="ECO:0007669"/>
    <property type="project" value="InterPro"/>
</dbReference>
<gene>
    <name evidence="7" type="primary">paaZ</name>
    <name evidence="7" type="ORF">GCM10011354_34260</name>
</gene>
<evidence type="ECO:0000259" key="5">
    <source>
        <dbReference type="Pfam" id="PF00171"/>
    </source>
</evidence>
<dbReference type="InterPro" id="IPR011966">
    <property type="entry name" value="PaaN-DH"/>
</dbReference>
<evidence type="ECO:0000256" key="3">
    <source>
        <dbReference type="ARBA" id="ARBA00023002"/>
    </source>
</evidence>
<accession>A0A8J3ABA8</accession>
<comment type="similarity">
    <text evidence="1">Belongs to the enoyl-CoA hydratase/isomerase family.</text>
</comment>
<feature type="domain" description="Aldehyde dehydrogenase" evidence="5">
    <location>
        <begin position="17"/>
        <end position="437"/>
    </location>
</feature>
<dbReference type="SUPFAM" id="SSF53720">
    <property type="entry name" value="ALDH-like"/>
    <property type="match status" value="1"/>
</dbReference>
<dbReference type="PANTHER" id="PTHR43111">
    <property type="entry name" value="ALDEHYDE DEHYDROGENASE B-RELATED"/>
    <property type="match status" value="1"/>
</dbReference>
<keyword evidence="8" id="KW-1185">Reference proteome</keyword>
<comment type="caution">
    <text evidence="7">The sequence shown here is derived from an EMBL/GenBank/DDBJ whole genome shotgun (WGS) entry which is preliminary data.</text>
</comment>
<dbReference type="Gene3D" id="3.10.129.10">
    <property type="entry name" value="Hotdog Thioesterase"/>
    <property type="match status" value="1"/>
</dbReference>
<dbReference type="Pfam" id="PF01575">
    <property type="entry name" value="MaoC_dehydratas"/>
    <property type="match status" value="1"/>
</dbReference>
<evidence type="ECO:0000256" key="2">
    <source>
        <dbReference type="ARBA" id="ARBA00009986"/>
    </source>
</evidence>
<dbReference type="SUPFAM" id="SSF54637">
    <property type="entry name" value="Thioesterase/thiol ester dehydrase-isomerase"/>
    <property type="match status" value="1"/>
</dbReference>
<feature type="region of interest" description="Disordered" evidence="4">
    <location>
        <begin position="469"/>
        <end position="495"/>
    </location>
</feature>
<dbReference type="Pfam" id="PF00171">
    <property type="entry name" value="Aldedh"/>
    <property type="match status" value="1"/>
</dbReference>
<dbReference type="InterPro" id="IPR016161">
    <property type="entry name" value="Ald_DH/histidinol_DH"/>
</dbReference>
<dbReference type="AlphaFoldDB" id="A0A8J3ABA8"/>
<organism evidence="7 8">
    <name type="scientific">Egicoccus halophilus</name>
    <dbReference type="NCBI Taxonomy" id="1670830"/>
    <lineage>
        <taxon>Bacteria</taxon>
        <taxon>Bacillati</taxon>
        <taxon>Actinomycetota</taxon>
        <taxon>Nitriliruptoria</taxon>
        <taxon>Egicoccales</taxon>
        <taxon>Egicoccaceae</taxon>
        <taxon>Egicoccus</taxon>
    </lineage>
</organism>
<dbReference type="CDD" id="cd07128">
    <property type="entry name" value="ALDH_MaoC-N"/>
    <property type="match status" value="1"/>
</dbReference>
<evidence type="ECO:0000259" key="6">
    <source>
        <dbReference type="Pfam" id="PF01575"/>
    </source>
</evidence>
<comment type="similarity">
    <text evidence="2">Belongs to the aldehyde dehydrogenase family.</text>
</comment>
<dbReference type="OrthoDB" id="9759612at2"/>
<feature type="domain" description="MaoC-like" evidence="6">
    <location>
        <begin position="544"/>
        <end position="657"/>
    </location>
</feature>
<dbReference type="RefSeq" id="WP_130648881.1">
    <property type="nucleotide sequence ID" value="NZ_BMHA01000015.1"/>
</dbReference>
<evidence type="ECO:0000313" key="7">
    <source>
        <dbReference type="EMBL" id="GGI09475.1"/>
    </source>
</evidence>
<proteinExistence type="inferred from homology"/>
<dbReference type="Gene3D" id="3.40.309.10">
    <property type="entry name" value="Aldehyde Dehydrogenase, Chain A, domain 2"/>
    <property type="match status" value="1"/>
</dbReference>